<dbReference type="NCBIfam" id="TIGR01771">
    <property type="entry name" value="L-LDH-NAD"/>
    <property type="match status" value="1"/>
</dbReference>
<dbReference type="FunFam" id="3.40.50.720:FF:000018">
    <property type="entry name" value="Malate dehydrogenase"/>
    <property type="match status" value="1"/>
</dbReference>
<dbReference type="InterPro" id="IPR022383">
    <property type="entry name" value="Lactate/malate_DH_C"/>
</dbReference>
<dbReference type="UniPathway" id="UPA00554">
    <property type="reaction ID" value="UER00611"/>
</dbReference>
<comment type="subunit">
    <text evidence="7">Homotetramer.</text>
</comment>
<comment type="pathway">
    <text evidence="1 7">Fermentation; pyruvate fermentation to lactate; (S)-lactate from pyruvate: step 1/1.</text>
</comment>
<dbReference type="GO" id="GO:0004459">
    <property type="term" value="F:L-lactate dehydrogenase (NAD+) activity"/>
    <property type="evidence" value="ECO:0007669"/>
    <property type="project" value="UniProtKB-UniRule"/>
</dbReference>
<dbReference type="EMBL" id="CP002160">
    <property type="protein sequence ID" value="ADL51281.1"/>
    <property type="molecule type" value="Genomic_DNA"/>
</dbReference>
<feature type="binding site" evidence="7">
    <location>
        <position position="231"/>
    </location>
    <ligand>
        <name>substrate</name>
    </ligand>
</feature>
<feature type="binding site" evidence="7">
    <location>
        <position position="144"/>
    </location>
    <ligand>
        <name>NAD(+)</name>
        <dbReference type="ChEBI" id="CHEBI:57540"/>
    </ligand>
</feature>
<protein>
    <recommendedName>
        <fullName evidence="3 7">L-lactate dehydrogenase</fullName>
        <shortName evidence="7">L-LDH</shortName>
        <ecNumber evidence="3 7">1.1.1.27</ecNumber>
    </recommendedName>
</protein>
<gene>
    <name evidence="7" type="primary">ldh</name>
    <name evidence="12" type="ordered locus">Clocel_1533</name>
</gene>
<dbReference type="SUPFAM" id="SSF51735">
    <property type="entry name" value="NAD(P)-binding Rossmann-fold domains"/>
    <property type="match status" value="1"/>
</dbReference>
<evidence type="ECO:0000256" key="4">
    <source>
        <dbReference type="ARBA" id="ARBA00023002"/>
    </source>
</evidence>
<evidence type="ECO:0000313" key="12">
    <source>
        <dbReference type="EMBL" id="ADL51281.1"/>
    </source>
</evidence>
<evidence type="ECO:0000313" key="13">
    <source>
        <dbReference type="Proteomes" id="UP000002730"/>
    </source>
</evidence>
<feature type="binding site" evidence="7">
    <location>
        <position position="66"/>
    </location>
    <ligand>
        <name>NAD(+)</name>
        <dbReference type="ChEBI" id="CHEBI:57540"/>
    </ligand>
</feature>
<dbReference type="InterPro" id="IPR018177">
    <property type="entry name" value="L-lactate_DH_AS"/>
</dbReference>
<dbReference type="PANTHER" id="PTHR43128:SF16">
    <property type="entry name" value="L-LACTATE DEHYDROGENASE"/>
    <property type="match status" value="1"/>
</dbReference>
<dbReference type="GO" id="GO:0006089">
    <property type="term" value="P:lactate metabolic process"/>
    <property type="evidence" value="ECO:0007669"/>
    <property type="project" value="TreeGrafter"/>
</dbReference>
<comment type="function">
    <text evidence="7">Catalyzes the conversion of lactate to pyruvate.</text>
</comment>
<dbReference type="eggNOG" id="COG0039">
    <property type="taxonomic scope" value="Bacteria"/>
</dbReference>
<feature type="binding site" evidence="7">
    <location>
        <begin position="121"/>
        <end position="124"/>
    </location>
    <ligand>
        <name>substrate</name>
    </ligand>
</feature>
<dbReference type="Gene3D" id="3.40.50.720">
    <property type="entry name" value="NAD(P)-binding Rossmann-like Domain"/>
    <property type="match status" value="1"/>
</dbReference>
<dbReference type="RefSeq" id="WP_013291676.1">
    <property type="nucleotide sequence ID" value="NC_014393.1"/>
</dbReference>
<feature type="binding site" evidence="7 9">
    <location>
        <position position="36"/>
    </location>
    <ligand>
        <name>NAD(+)</name>
        <dbReference type="ChEBI" id="CHEBI:57540"/>
    </ligand>
</feature>
<dbReference type="Proteomes" id="UP000002730">
    <property type="component" value="Chromosome"/>
</dbReference>
<comment type="subcellular location">
    <subcellularLocation>
        <location evidence="7">Cytoplasm</location>
    </subcellularLocation>
</comment>
<dbReference type="InterPro" id="IPR011304">
    <property type="entry name" value="L-lactate_DH"/>
</dbReference>
<evidence type="ECO:0000256" key="3">
    <source>
        <dbReference type="ARBA" id="ARBA00012967"/>
    </source>
</evidence>
<evidence type="ECO:0000259" key="11">
    <source>
        <dbReference type="Pfam" id="PF02866"/>
    </source>
</evidence>
<name>D9SWS0_CLOC7</name>
<dbReference type="AlphaFoldDB" id="D9SWS0"/>
<keyword evidence="4 7" id="KW-0560">Oxidoreductase</keyword>
<organism evidence="12 13">
    <name type="scientific">Clostridium cellulovorans (strain ATCC 35296 / DSM 3052 / OCM 3 / 743B)</name>
    <dbReference type="NCBI Taxonomy" id="573061"/>
    <lineage>
        <taxon>Bacteria</taxon>
        <taxon>Bacillati</taxon>
        <taxon>Bacillota</taxon>
        <taxon>Clostridia</taxon>
        <taxon>Eubacteriales</taxon>
        <taxon>Clostridiaceae</taxon>
        <taxon>Clostridium</taxon>
    </lineage>
</organism>
<feature type="binding site" evidence="7">
    <location>
        <position position="41"/>
    </location>
    <ligand>
        <name>NAD(+)</name>
        <dbReference type="ChEBI" id="CHEBI:57540"/>
    </ligand>
</feature>
<dbReference type="NCBIfam" id="NF004863">
    <property type="entry name" value="PRK06223.1"/>
    <property type="match status" value="1"/>
</dbReference>
<dbReference type="PANTHER" id="PTHR43128">
    <property type="entry name" value="L-2-HYDROXYCARBOXYLATE DEHYDROGENASE (NAD(P)(+))"/>
    <property type="match status" value="1"/>
</dbReference>
<dbReference type="PRINTS" id="PR00086">
    <property type="entry name" value="LLDHDRGNASE"/>
</dbReference>
<feature type="domain" description="Lactate/malate dehydrogenase N-terminal" evidence="10">
    <location>
        <begin position="5"/>
        <end position="143"/>
    </location>
</feature>
<dbReference type="PIRSF" id="PIRSF000102">
    <property type="entry name" value="Lac_mal_DH"/>
    <property type="match status" value="1"/>
</dbReference>
<keyword evidence="13" id="KW-1185">Reference proteome</keyword>
<dbReference type="InterPro" id="IPR001557">
    <property type="entry name" value="L-lactate/malate_DH"/>
</dbReference>
<dbReference type="GO" id="GO:0006096">
    <property type="term" value="P:glycolytic process"/>
    <property type="evidence" value="ECO:0007669"/>
    <property type="project" value="UniProtKB-UniRule"/>
</dbReference>
<feature type="binding site" evidence="7">
    <location>
        <begin position="80"/>
        <end position="81"/>
    </location>
    <ligand>
        <name>NAD(+)</name>
        <dbReference type="ChEBI" id="CHEBI:57540"/>
    </ligand>
</feature>
<dbReference type="OrthoDB" id="9802969at2"/>
<feature type="binding site" evidence="7">
    <location>
        <position position="89"/>
    </location>
    <ligand>
        <name>substrate</name>
    </ligand>
</feature>
<accession>D9SWS0</accession>
<feature type="active site" description="Proton acceptor" evidence="7 8">
    <location>
        <position position="176"/>
    </location>
</feature>
<evidence type="ECO:0000256" key="7">
    <source>
        <dbReference type="HAMAP-Rule" id="MF_00488"/>
    </source>
</evidence>
<proteinExistence type="inferred from homology"/>
<dbReference type="SUPFAM" id="SSF56327">
    <property type="entry name" value="LDH C-terminal domain-like"/>
    <property type="match status" value="1"/>
</dbReference>
<dbReference type="Pfam" id="PF00056">
    <property type="entry name" value="Ldh_1_N"/>
    <property type="match status" value="1"/>
</dbReference>
<dbReference type="PROSITE" id="PS00064">
    <property type="entry name" value="L_LDH"/>
    <property type="match status" value="1"/>
</dbReference>
<evidence type="ECO:0000256" key="5">
    <source>
        <dbReference type="ARBA" id="ARBA00023027"/>
    </source>
</evidence>
<evidence type="ECO:0000259" key="10">
    <source>
        <dbReference type="Pfam" id="PF00056"/>
    </source>
</evidence>
<evidence type="ECO:0000256" key="6">
    <source>
        <dbReference type="ARBA" id="ARBA00049258"/>
    </source>
</evidence>
<dbReference type="EC" id="1.1.1.27" evidence="3 7"/>
<dbReference type="InterPro" id="IPR036291">
    <property type="entry name" value="NAD(P)-bd_dom_sf"/>
</dbReference>
<dbReference type="HAMAP" id="MF_00488">
    <property type="entry name" value="Lactate_dehydrog"/>
    <property type="match status" value="1"/>
</dbReference>
<comment type="caution">
    <text evidence="7">Lacks conserved residue(s) required for the propagation of feature annotation.</text>
</comment>
<evidence type="ECO:0000256" key="9">
    <source>
        <dbReference type="PIRSR" id="PIRSR000102-3"/>
    </source>
</evidence>
<evidence type="ECO:0000256" key="8">
    <source>
        <dbReference type="PIRSR" id="PIRSR000102-1"/>
    </source>
</evidence>
<feature type="binding site" evidence="7">
    <location>
        <position position="15"/>
    </location>
    <ligand>
        <name>NAD(+)</name>
        <dbReference type="ChEBI" id="CHEBI:57540"/>
    </ligand>
</feature>
<keyword evidence="7" id="KW-0963">Cytoplasm</keyword>
<keyword evidence="5 7" id="KW-0520">NAD</keyword>
<feature type="domain" description="Lactate/malate dehydrogenase C-terminal" evidence="11">
    <location>
        <begin position="146"/>
        <end position="310"/>
    </location>
</feature>
<sequence>MRNKTKVSIIGAGFVGSTTAYAILMDKLSDEIVLVDINNDKAEAEALDLSHSAPFIGDIKITFGDYKATEGSDIVIITAGAQPKYGETRLDVVQKSIKMYQDMIPKIVQYNKDAILLVVGNPVDILTYYTYKVSGFPKERVIGSGTVLDSSRFRYLLAKHMGVKYSEIQGMVIGEHGDSQVPLWSNVTAYGINVEEYACANNVCLTQEDKETIHKATVDGAFEVIRGKGYTNFAVASAIARIVKAIFEDENSVLPVGALYQGQYGIDDVYMAAPALVGWEGVRSIINVKLSEEEEEGLRKSAKALDDILRNEIKIKK</sequence>
<comment type="catalytic activity">
    <reaction evidence="6 7">
        <text>(S)-lactate + NAD(+) = pyruvate + NADH + H(+)</text>
        <dbReference type="Rhea" id="RHEA:23444"/>
        <dbReference type="ChEBI" id="CHEBI:15361"/>
        <dbReference type="ChEBI" id="CHEBI:15378"/>
        <dbReference type="ChEBI" id="CHEBI:16651"/>
        <dbReference type="ChEBI" id="CHEBI:57540"/>
        <dbReference type="ChEBI" id="CHEBI:57945"/>
        <dbReference type="EC" id="1.1.1.27"/>
    </reaction>
</comment>
<dbReference type="STRING" id="573061.Clocel_1533"/>
<feature type="binding site" evidence="7 9">
    <location>
        <begin position="119"/>
        <end position="121"/>
    </location>
    <ligand>
        <name>NAD(+)</name>
        <dbReference type="ChEBI" id="CHEBI:57540"/>
    </ligand>
</feature>
<dbReference type="HOGENOM" id="CLU_045401_1_1_9"/>
<dbReference type="Pfam" id="PF02866">
    <property type="entry name" value="Ldh_1_C"/>
    <property type="match status" value="1"/>
</dbReference>
<comment type="similarity">
    <text evidence="2 7">Belongs to the LDH/MDH superfamily. LDH family.</text>
</comment>
<evidence type="ECO:0000256" key="2">
    <source>
        <dbReference type="ARBA" id="ARBA00006054"/>
    </source>
</evidence>
<reference evidence="12 13" key="1">
    <citation type="submission" date="2010-08" db="EMBL/GenBank/DDBJ databases">
        <title>Complete sequence of Clostridium cellulovorans 743B.</title>
        <authorList>
            <consortium name="US DOE Joint Genome Institute"/>
            <person name="Lucas S."/>
            <person name="Copeland A."/>
            <person name="Lapidus A."/>
            <person name="Cheng J.-F."/>
            <person name="Bruce D."/>
            <person name="Goodwin L."/>
            <person name="Pitluck S."/>
            <person name="Chertkov O."/>
            <person name="Detter J.C."/>
            <person name="Han C."/>
            <person name="Tapia R."/>
            <person name="Land M."/>
            <person name="Hauser L."/>
            <person name="Chang Y.-J."/>
            <person name="Jeffries C."/>
            <person name="Kyrpides N."/>
            <person name="Ivanova N."/>
            <person name="Mikhailova N."/>
            <person name="Hemme C.L."/>
            <person name="Woyke T."/>
        </authorList>
    </citation>
    <scope>NUCLEOTIDE SEQUENCE [LARGE SCALE GENOMIC DNA]</scope>
    <source>
        <strain evidence="13">ATCC 35296 / DSM 3052 / OCM 3 / 743B</strain>
    </source>
</reference>
<dbReference type="InterPro" id="IPR015955">
    <property type="entry name" value="Lactate_DH/Glyco_Ohase_4_C"/>
</dbReference>
<dbReference type="KEGG" id="ccb:Clocel_1533"/>
<dbReference type="InterPro" id="IPR001236">
    <property type="entry name" value="Lactate/malate_DH_N"/>
</dbReference>
<dbReference type="NCBIfam" id="NF000824">
    <property type="entry name" value="PRK00066.1"/>
    <property type="match status" value="1"/>
</dbReference>
<dbReference type="Gene3D" id="3.90.110.10">
    <property type="entry name" value="Lactate dehydrogenase/glycoside hydrolase, family 4, C-terminal"/>
    <property type="match status" value="1"/>
</dbReference>
<feature type="binding site" evidence="9">
    <location>
        <begin position="11"/>
        <end position="16"/>
    </location>
    <ligand>
        <name>NAD(+)</name>
        <dbReference type="ChEBI" id="CHEBI:57540"/>
    </ligand>
</feature>
<feature type="binding site" evidence="7">
    <location>
        <begin position="149"/>
        <end position="152"/>
    </location>
    <ligand>
        <name>substrate</name>
    </ligand>
</feature>
<evidence type="ECO:0000256" key="1">
    <source>
        <dbReference type="ARBA" id="ARBA00004843"/>
    </source>
</evidence>
<dbReference type="GO" id="GO:0005737">
    <property type="term" value="C:cytoplasm"/>
    <property type="evidence" value="ECO:0007669"/>
    <property type="project" value="UniProtKB-SubCell"/>
</dbReference>